<sequence length="116" mass="12725">MLDNVLGYIADHPSHTIYLMIYPTQYFPWEILSRFNSALTLGFQMLFLGGFISYIIAAIIAGLMGGAIGKSFGGWILTIIVSIVLFIAIITIDDFNLNYISFTATLVDGIVIVVIA</sequence>
<organism evidence="2">
    <name type="scientific">marine sediment metagenome</name>
    <dbReference type="NCBI Taxonomy" id="412755"/>
    <lineage>
        <taxon>unclassified sequences</taxon>
        <taxon>metagenomes</taxon>
        <taxon>ecological metagenomes</taxon>
    </lineage>
</organism>
<keyword evidence="1" id="KW-0812">Transmembrane</keyword>
<feature type="transmembrane region" description="Helical" evidence="1">
    <location>
        <begin position="98"/>
        <end position="115"/>
    </location>
</feature>
<accession>A0A0F9QMM1</accession>
<comment type="caution">
    <text evidence="2">The sequence shown here is derived from an EMBL/GenBank/DDBJ whole genome shotgun (WGS) entry which is preliminary data.</text>
</comment>
<dbReference type="EMBL" id="LAZR01003827">
    <property type="protein sequence ID" value="KKN14336.1"/>
    <property type="molecule type" value="Genomic_DNA"/>
</dbReference>
<feature type="non-terminal residue" evidence="2">
    <location>
        <position position="116"/>
    </location>
</feature>
<dbReference type="AlphaFoldDB" id="A0A0F9QMM1"/>
<reference evidence="2" key="1">
    <citation type="journal article" date="2015" name="Nature">
        <title>Complex archaea that bridge the gap between prokaryotes and eukaryotes.</title>
        <authorList>
            <person name="Spang A."/>
            <person name="Saw J.H."/>
            <person name="Jorgensen S.L."/>
            <person name="Zaremba-Niedzwiedzka K."/>
            <person name="Martijn J."/>
            <person name="Lind A.E."/>
            <person name="van Eijk R."/>
            <person name="Schleper C."/>
            <person name="Guy L."/>
            <person name="Ettema T.J."/>
        </authorList>
    </citation>
    <scope>NUCLEOTIDE SEQUENCE</scope>
</reference>
<feature type="transmembrane region" description="Helical" evidence="1">
    <location>
        <begin position="72"/>
        <end position="92"/>
    </location>
</feature>
<protein>
    <submittedName>
        <fullName evidence="2">Uncharacterized protein</fullName>
    </submittedName>
</protein>
<proteinExistence type="predicted"/>
<evidence type="ECO:0000313" key="2">
    <source>
        <dbReference type="EMBL" id="KKN14336.1"/>
    </source>
</evidence>
<keyword evidence="1" id="KW-1133">Transmembrane helix</keyword>
<keyword evidence="1" id="KW-0472">Membrane</keyword>
<gene>
    <name evidence="2" type="ORF">LCGC14_0997210</name>
</gene>
<evidence type="ECO:0000256" key="1">
    <source>
        <dbReference type="SAM" id="Phobius"/>
    </source>
</evidence>
<name>A0A0F9QMM1_9ZZZZ</name>
<feature type="transmembrane region" description="Helical" evidence="1">
    <location>
        <begin position="41"/>
        <end position="65"/>
    </location>
</feature>